<feature type="non-terminal residue" evidence="10">
    <location>
        <position position="1"/>
    </location>
</feature>
<accession>A0A8K0P553</accession>
<dbReference type="PANTHER" id="PTHR10166">
    <property type="entry name" value="VOLTAGE-DEPENDENT CALCIUM CHANNEL SUBUNIT ALPHA-2/DELTA-RELATED"/>
    <property type="match status" value="1"/>
</dbReference>
<keyword evidence="7" id="KW-0325">Glycoprotein</keyword>
<feature type="compositionally biased region" description="Basic and acidic residues" evidence="8">
    <location>
        <begin position="78"/>
        <end position="108"/>
    </location>
</feature>
<feature type="region of interest" description="Disordered" evidence="8">
    <location>
        <begin position="49"/>
        <end position="68"/>
    </location>
</feature>
<keyword evidence="4" id="KW-0106">Calcium</keyword>
<feature type="region of interest" description="Disordered" evidence="8">
    <location>
        <begin position="75"/>
        <end position="108"/>
    </location>
</feature>
<keyword evidence="3" id="KW-0732">Signal</keyword>
<evidence type="ECO:0000313" key="10">
    <source>
        <dbReference type="EMBL" id="KAG8232668.1"/>
    </source>
</evidence>
<evidence type="ECO:0000256" key="4">
    <source>
        <dbReference type="ARBA" id="ARBA00022837"/>
    </source>
</evidence>
<dbReference type="GO" id="GO:0005245">
    <property type="term" value="F:voltage-gated calcium channel activity"/>
    <property type="evidence" value="ECO:0007669"/>
    <property type="project" value="TreeGrafter"/>
</dbReference>
<keyword evidence="6" id="KW-0472">Membrane</keyword>
<feature type="domain" description="VWA N-terminal" evidence="9">
    <location>
        <begin position="93"/>
        <end position="189"/>
    </location>
</feature>
<dbReference type="InterPro" id="IPR013608">
    <property type="entry name" value="VWA_N"/>
</dbReference>
<dbReference type="OrthoDB" id="10054666at2759"/>
<evidence type="ECO:0000313" key="11">
    <source>
        <dbReference type="Proteomes" id="UP000792457"/>
    </source>
</evidence>
<organism evidence="10 11">
    <name type="scientific">Ladona fulva</name>
    <name type="common">Scarce chaser dragonfly</name>
    <name type="synonym">Libellula fulva</name>
    <dbReference type="NCBI Taxonomy" id="123851"/>
    <lineage>
        <taxon>Eukaryota</taxon>
        <taxon>Metazoa</taxon>
        <taxon>Ecdysozoa</taxon>
        <taxon>Arthropoda</taxon>
        <taxon>Hexapoda</taxon>
        <taxon>Insecta</taxon>
        <taxon>Pterygota</taxon>
        <taxon>Palaeoptera</taxon>
        <taxon>Odonata</taxon>
        <taxon>Epiprocta</taxon>
        <taxon>Anisoptera</taxon>
        <taxon>Libelluloidea</taxon>
        <taxon>Libellulidae</taxon>
        <taxon>Ladona</taxon>
    </lineage>
</organism>
<dbReference type="Pfam" id="PF08399">
    <property type="entry name" value="VWA_N"/>
    <property type="match status" value="1"/>
</dbReference>
<evidence type="ECO:0000256" key="8">
    <source>
        <dbReference type="SAM" id="MobiDB-lite"/>
    </source>
</evidence>
<evidence type="ECO:0000256" key="7">
    <source>
        <dbReference type="ARBA" id="ARBA00023180"/>
    </source>
</evidence>
<gene>
    <name evidence="10" type="ORF">J437_LFUL011901</name>
</gene>
<sequence>MVDTKIKAIKKIMEAAENAAMLHDVEPVPEDFEYYNAKLLVTPEEVTCNSWPEKGSEAGEGDSSASSEDGIEIVAEGGEGREESKVVVDDGEQKEREQSTCKGGHPEGMREMVLNPSRHFHGTPVNTSFSSVHVPTNVYDKAPDVLKAIRWSEDLDPVFISNYQADPSLSWQYFGSSHGFMRQYPAIQWKMEPVDLFDCRTRSWYIEAATSPKDIVILVDFS</sequence>
<protein>
    <recommendedName>
        <fullName evidence="9">VWA N-terminal domain-containing protein</fullName>
    </recommendedName>
</protein>
<evidence type="ECO:0000256" key="6">
    <source>
        <dbReference type="ARBA" id="ARBA00023136"/>
    </source>
</evidence>
<evidence type="ECO:0000259" key="9">
    <source>
        <dbReference type="Pfam" id="PF08399"/>
    </source>
</evidence>
<comment type="subcellular location">
    <subcellularLocation>
        <location evidence="1">Membrane</location>
        <topology evidence="1">Single-pass type I membrane protein</topology>
    </subcellularLocation>
</comment>
<comment type="caution">
    <text evidence="10">The sequence shown here is derived from an EMBL/GenBank/DDBJ whole genome shotgun (WGS) entry which is preliminary data.</text>
</comment>
<evidence type="ECO:0000256" key="3">
    <source>
        <dbReference type="ARBA" id="ARBA00022729"/>
    </source>
</evidence>
<dbReference type="InterPro" id="IPR051173">
    <property type="entry name" value="Ca_channel_alpha-2/delta"/>
</dbReference>
<evidence type="ECO:0000256" key="2">
    <source>
        <dbReference type="ARBA" id="ARBA00022692"/>
    </source>
</evidence>
<keyword evidence="5" id="KW-1133">Transmembrane helix</keyword>
<evidence type="ECO:0000256" key="5">
    <source>
        <dbReference type="ARBA" id="ARBA00022989"/>
    </source>
</evidence>
<dbReference type="PANTHER" id="PTHR10166:SF37">
    <property type="entry name" value="STOLID, ISOFORM H"/>
    <property type="match status" value="1"/>
</dbReference>
<proteinExistence type="predicted"/>
<dbReference type="GO" id="GO:0005891">
    <property type="term" value="C:voltage-gated calcium channel complex"/>
    <property type="evidence" value="ECO:0007669"/>
    <property type="project" value="TreeGrafter"/>
</dbReference>
<reference evidence="10" key="1">
    <citation type="submission" date="2013-04" db="EMBL/GenBank/DDBJ databases">
        <authorList>
            <person name="Qu J."/>
            <person name="Murali S.C."/>
            <person name="Bandaranaike D."/>
            <person name="Bellair M."/>
            <person name="Blankenburg K."/>
            <person name="Chao H."/>
            <person name="Dinh H."/>
            <person name="Doddapaneni H."/>
            <person name="Downs B."/>
            <person name="Dugan-Rocha S."/>
            <person name="Elkadiri S."/>
            <person name="Gnanaolivu R.D."/>
            <person name="Hernandez B."/>
            <person name="Javaid M."/>
            <person name="Jayaseelan J.C."/>
            <person name="Lee S."/>
            <person name="Li M."/>
            <person name="Ming W."/>
            <person name="Munidasa M."/>
            <person name="Muniz J."/>
            <person name="Nguyen L."/>
            <person name="Ongeri F."/>
            <person name="Osuji N."/>
            <person name="Pu L.-L."/>
            <person name="Puazo M."/>
            <person name="Qu C."/>
            <person name="Quiroz J."/>
            <person name="Raj R."/>
            <person name="Weissenberger G."/>
            <person name="Xin Y."/>
            <person name="Zou X."/>
            <person name="Han Y."/>
            <person name="Richards S."/>
            <person name="Worley K."/>
            <person name="Muzny D."/>
            <person name="Gibbs R."/>
        </authorList>
    </citation>
    <scope>NUCLEOTIDE SEQUENCE</scope>
    <source>
        <strain evidence="10">Sampled in the wild</strain>
    </source>
</reference>
<dbReference type="AlphaFoldDB" id="A0A8K0P553"/>
<dbReference type="Proteomes" id="UP000792457">
    <property type="component" value="Unassembled WGS sequence"/>
</dbReference>
<dbReference type="EMBL" id="KZ308639">
    <property type="protein sequence ID" value="KAG8232668.1"/>
    <property type="molecule type" value="Genomic_DNA"/>
</dbReference>
<evidence type="ECO:0000256" key="1">
    <source>
        <dbReference type="ARBA" id="ARBA00004479"/>
    </source>
</evidence>
<keyword evidence="11" id="KW-1185">Reference proteome</keyword>
<keyword evidence="2" id="KW-0812">Transmembrane</keyword>
<name>A0A8K0P553_LADFU</name>
<reference evidence="10" key="2">
    <citation type="submission" date="2017-10" db="EMBL/GenBank/DDBJ databases">
        <title>Ladona fulva Genome sequencing and assembly.</title>
        <authorList>
            <person name="Murali S."/>
            <person name="Richards S."/>
            <person name="Bandaranaike D."/>
            <person name="Bellair M."/>
            <person name="Blankenburg K."/>
            <person name="Chao H."/>
            <person name="Dinh H."/>
            <person name="Doddapaneni H."/>
            <person name="Dugan-Rocha S."/>
            <person name="Elkadiri S."/>
            <person name="Gnanaolivu R."/>
            <person name="Hernandez B."/>
            <person name="Skinner E."/>
            <person name="Javaid M."/>
            <person name="Lee S."/>
            <person name="Li M."/>
            <person name="Ming W."/>
            <person name="Munidasa M."/>
            <person name="Muniz J."/>
            <person name="Nguyen L."/>
            <person name="Hughes D."/>
            <person name="Osuji N."/>
            <person name="Pu L.-L."/>
            <person name="Puazo M."/>
            <person name="Qu C."/>
            <person name="Quiroz J."/>
            <person name="Raj R."/>
            <person name="Weissenberger G."/>
            <person name="Xin Y."/>
            <person name="Zou X."/>
            <person name="Han Y."/>
            <person name="Worley K."/>
            <person name="Muzny D."/>
            <person name="Gibbs R."/>
        </authorList>
    </citation>
    <scope>NUCLEOTIDE SEQUENCE</scope>
    <source>
        <strain evidence="10">Sampled in the wild</strain>
    </source>
</reference>